<feature type="compositionally biased region" description="Basic residues" evidence="1">
    <location>
        <begin position="28"/>
        <end position="45"/>
    </location>
</feature>
<accession>B9T989</accession>
<evidence type="ECO:0000256" key="1">
    <source>
        <dbReference type="SAM" id="MobiDB-lite"/>
    </source>
</evidence>
<name>B9T989_RICCO</name>
<evidence type="ECO:0000313" key="3">
    <source>
        <dbReference type="Proteomes" id="UP000008311"/>
    </source>
</evidence>
<feature type="compositionally biased region" description="Low complexity" evidence="1">
    <location>
        <begin position="52"/>
        <end position="66"/>
    </location>
</feature>
<feature type="compositionally biased region" description="Basic residues" evidence="1">
    <location>
        <begin position="115"/>
        <end position="128"/>
    </location>
</feature>
<feature type="region of interest" description="Disordered" evidence="1">
    <location>
        <begin position="22"/>
        <end position="69"/>
    </location>
</feature>
<dbReference type="InParanoid" id="B9T989"/>
<reference evidence="3" key="1">
    <citation type="journal article" date="2010" name="Nat. Biotechnol.">
        <title>Draft genome sequence of the oilseed species Ricinus communis.</title>
        <authorList>
            <person name="Chan A.P."/>
            <person name="Crabtree J."/>
            <person name="Zhao Q."/>
            <person name="Lorenzi H."/>
            <person name="Orvis J."/>
            <person name="Puiu D."/>
            <person name="Melake-Berhan A."/>
            <person name="Jones K.M."/>
            <person name="Redman J."/>
            <person name="Chen G."/>
            <person name="Cahoon E.B."/>
            <person name="Gedil M."/>
            <person name="Stanke M."/>
            <person name="Haas B.J."/>
            <person name="Wortman J.R."/>
            <person name="Fraser-Liggett C.M."/>
            <person name="Ravel J."/>
            <person name="Rabinowicz P.D."/>
        </authorList>
    </citation>
    <scope>NUCLEOTIDE SEQUENCE [LARGE SCALE GENOMIC DNA]</scope>
    <source>
        <strain evidence="3">cv. Hale</strain>
    </source>
</reference>
<keyword evidence="3" id="KW-1185">Reference proteome</keyword>
<proteinExistence type="predicted"/>
<feature type="region of interest" description="Disordered" evidence="1">
    <location>
        <begin position="84"/>
        <end position="135"/>
    </location>
</feature>
<evidence type="ECO:0000313" key="2">
    <source>
        <dbReference type="EMBL" id="EEF27578.1"/>
    </source>
</evidence>
<gene>
    <name evidence="2" type="ORF">RCOM_0151680</name>
</gene>
<organism evidence="2 3">
    <name type="scientific">Ricinus communis</name>
    <name type="common">Castor bean</name>
    <dbReference type="NCBI Taxonomy" id="3988"/>
    <lineage>
        <taxon>Eukaryota</taxon>
        <taxon>Viridiplantae</taxon>
        <taxon>Streptophyta</taxon>
        <taxon>Embryophyta</taxon>
        <taxon>Tracheophyta</taxon>
        <taxon>Spermatophyta</taxon>
        <taxon>Magnoliopsida</taxon>
        <taxon>eudicotyledons</taxon>
        <taxon>Gunneridae</taxon>
        <taxon>Pentapetalae</taxon>
        <taxon>rosids</taxon>
        <taxon>fabids</taxon>
        <taxon>Malpighiales</taxon>
        <taxon>Euphorbiaceae</taxon>
        <taxon>Acalyphoideae</taxon>
        <taxon>Acalypheae</taxon>
        <taxon>Ricinus</taxon>
    </lineage>
</organism>
<dbReference type="EMBL" id="EQ975320">
    <property type="protein sequence ID" value="EEF27578.1"/>
    <property type="molecule type" value="Genomic_DNA"/>
</dbReference>
<dbReference type="AlphaFoldDB" id="B9T989"/>
<dbReference type="Proteomes" id="UP000008311">
    <property type="component" value="Unassembled WGS sequence"/>
</dbReference>
<protein>
    <submittedName>
        <fullName evidence="2">Uncharacterized protein</fullName>
    </submittedName>
</protein>
<sequence length="135" mass="15136">MHRQCSRRLRVQCRAPTNWAPRSSLRSVSKRRSERAGCSKKHHVPRAVPVRSHSAAMAAASKISPATRPRQCIRCVSMQMAATRAGAVRTSRRSAPSQTAIQRDGPTNKPSSSWSRHRPRSCRKRRSRSTVTGIR</sequence>